<organism evidence="1 2">
    <name type="scientific">Solanum commersonii</name>
    <name type="common">Commerson's wild potato</name>
    <name type="synonym">Commerson's nightshade</name>
    <dbReference type="NCBI Taxonomy" id="4109"/>
    <lineage>
        <taxon>Eukaryota</taxon>
        <taxon>Viridiplantae</taxon>
        <taxon>Streptophyta</taxon>
        <taxon>Embryophyta</taxon>
        <taxon>Tracheophyta</taxon>
        <taxon>Spermatophyta</taxon>
        <taxon>Magnoliopsida</taxon>
        <taxon>eudicotyledons</taxon>
        <taxon>Gunneridae</taxon>
        <taxon>Pentapetalae</taxon>
        <taxon>asterids</taxon>
        <taxon>lamiids</taxon>
        <taxon>Solanales</taxon>
        <taxon>Solanaceae</taxon>
        <taxon>Solanoideae</taxon>
        <taxon>Solaneae</taxon>
        <taxon>Solanum</taxon>
    </lineage>
</organism>
<dbReference type="AlphaFoldDB" id="A0A9J5X6W8"/>
<reference evidence="1 2" key="1">
    <citation type="submission" date="2020-09" db="EMBL/GenBank/DDBJ databases">
        <title>De no assembly of potato wild relative species, Solanum commersonii.</title>
        <authorList>
            <person name="Cho K."/>
        </authorList>
    </citation>
    <scope>NUCLEOTIDE SEQUENCE [LARGE SCALE GENOMIC DNA]</scope>
    <source>
        <strain evidence="1">LZ3.2</strain>
        <tissue evidence="1">Leaf</tissue>
    </source>
</reference>
<name>A0A9J5X6W8_SOLCO</name>
<proteinExistence type="predicted"/>
<accession>A0A9J5X6W8</accession>
<dbReference type="EMBL" id="JACXVP010000009">
    <property type="protein sequence ID" value="KAG5583955.1"/>
    <property type="molecule type" value="Genomic_DNA"/>
</dbReference>
<comment type="caution">
    <text evidence="1">The sequence shown here is derived from an EMBL/GenBank/DDBJ whole genome shotgun (WGS) entry which is preliminary data.</text>
</comment>
<keyword evidence="2" id="KW-1185">Reference proteome</keyword>
<dbReference type="InterPro" id="IPR011006">
    <property type="entry name" value="CheY-like_superfamily"/>
</dbReference>
<evidence type="ECO:0000313" key="1">
    <source>
        <dbReference type="EMBL" id="KAG5583955.1"/>
    </source>
</evidence>
<evidence type="ECO:0000313" key="2">
    <source>
        <dbReference type="Proteomes" id="UP000824120"/>
    </source>
</evidence>
<protein>
    <recommendedName>
        <fullName evidence="3">Response regulatory domain-containing protein</fullName>
    </recommendedName>
</protein>
<dbReference type="SUPFAM" id="SSF52172">
    <property type="entry name" value="CheY-like"/>
    <property type="match status" value="1"/>
</dbReference>
<dbReference type="Proteomes" id="UP000824120">
    <property type="component" value="Chromosome 9"/>
</dbReference>
<evidence type="ECO:0008006" key="3">
    <source>
        <dbReference type="Google" id="ProtNLM"/>
    </source>
</evidence>
<sequence length="107" mass="12472">MSMLCKKTQKIDVMILNVHPSNLYSFDLLAQAVVLDIITLDFQINYAVVCDELNELVAKKTLHGGAYLFLKKPFDEEILKYLWQIVLKRHMQRGKAREGSEKNRDHH</sequence>
<gene>
    <name evidence="1" type="ORF">H5410_044389</name>
</gene>